<protein>
    <submittedName>
        <fullName evidence="3">Dihydroflavonol-4-reductase</fullName>
    </submittedName>
</protein>
<name>A0A918VRQ9_9HYPH</name>
<evidence type="ECO:0000313" key="4">
    <source>
        <dbReference type="Proteomes" id="UP000646579"/>
    </source>
</evidence>
<dbReference type="AlphaFoldDB" id="A0A918VRQ9"/>
<evidence type="ECO:0000259" key="2">
    <source>
        <dbReference type="Pfam" id="PF01370"/>
    </source>
</evidence>
<organism evidence="3 4">
    <name type="scientific">Devosia pacifica</name>
    <dbReference type="NCBI Taxonomy" id="1335967"/>
    <lineage>
        <taxon>Bacteria</taxon>
        <taxon>Pseudomonadati</taxon>
        <taxon>Pseudomonadota</taxon>
        <taxon>Alphaproteobacteria</taxon>
        <taxon>Hyphomicrobiales</taxon>
        <taxon>Devosiaceae</taxon>
        <taxon>Devosia</taxon>
    </lineage>
</organism>
<gene>
    <name evidence="3" type="ORF">GCM10007989_12120</name>
</gene>
<dbReference type="FunFam" id="3.40.50.720:FF:000336">
    <property type="entry name" value="Aldehyde reductase"/>
    <property type="match status" value="1"/>
</dbReference>
<dbReference type="Pfam" id="PF01370">
    <property type="entry name" value="Epimerase"/>
    <property type="match status" value="1"/>
</dbReference>
<dbReference type="InterPro" id="IPR036291">
    <property type="entry name" value="NAD(P)-bd_dom_sf"/>
</dbReference>
<reference evidence="3" key="2">
    <citation type="submission" date="2020-09" db="EMBL/GenBank/DDBJ databases">
        <authorList>
            <person name="Sun Q."/>
            <person name="Kim S."/>
        </authorList>
    </citation>
    <scope>NUCLEOTIDE SEQUENCE</scope>
    <source>
        <strain evidence="3">KCTC 32437</strain>
    </source>
</reference>
<evidence type="ECO:0000313" key="3">
    <source>
        <dbReference type="EMBL" id="GHA18400.1"/>
    </source>
</evidence>
<dbReference type="Gene3D" id="3.40.50.720">
    <property type="entry name" value="NAD(P)-binding Rossmann-like Domain"/>
    <property type="match status" value="1"/>
</dbReference>
<feature type="domain" description="NAD-dependent epimerase/dehydratase" evidence="2">
    <location>
        <begin position="12"/>
        <end position="257"/>
    </location>
</feature>
<dbReference type="InterPro" id="IPR001509">
    <property type="entry name" value="Epimerase_deHydtase"/>
</dbReference>
<reference evidence="3" key="1">
    <citation type="journal article" date="2014" name="Int. J. Syst. Evol. Microbiol.">
        <title>Complete genome sequence of Corynebacterium casei LMG S-19264T (=DSM 44701T), isolated from a smear-ripened cheese.</title>
        <authorList>
            <consortium name="US DOE Joint Genome Institute (JGI-PGF)"/>
            <person name="Walter F."/>
            <person name="Albersmeier A."/>
            <person name="Kalinowski J."/>
            <person name="Ruckert C."/>
        </authorList>
    </citation>
    <scope>NUCLEOTIDE SEQUENCE</scope>
    <source>
        <strain evidence="3">KCTC 32437</strain>
    </source>
</reference>
<keyword evidence="4" id="KW-1185">Reference proteome</keyword>
<dbReference type="SUPFAM" id="SSF51735">
    <property type="entry name" value="NAD(P)-binding Rossmann-fold domains"/>
    <property type="match status" value="1"/>
</dbReference>
<dbReference type="InterPro" id="IPR050425">
    <property type="entry name" value="NAD(P)_dehydrat-like"/>
</dbReference>
<dbReference type="PANTHER" id="PTHR10366:SF812">
    <property type="entry name" value="VPS9 DOMAIN-CONTAINING PROTEIN"/>
    <property type="match status" value="1"/>
</dbReference>
<dbReference type="RefSeq" id="WP_189424298.1">
    <property type="nucleotide sequence ID" value="NZ_BMZE01000001.1"/>
</dbReference>
<comment type="caution">
    <text evidence="3">The sequence shown here is derived from an EMBL/GenBank/DDBJ whole genome shotgun (WGS) entry which is preliminary data.</text>
</comment>
<keyword evidence="1" id="KW-0560">Oxidoreductase</keyword>
<accession>A0A918VRQ9</accession>
<sequence length="354" mass="38745">MNDWSIATKDPVLVTGATGYVAGWIVKYLLEAGVTVHAAVRDAHNKDKLRHLDDLAASSPGTIKYFEADLLKPGSYGAAMQGCRIVFHTASPFKITVEDPQRDLVTPALEGTRNVLKQASATETVERVVLTSSCAAIYTDAIECQNAPGGRLTEVIWNTTASLEYQPYSYSKTVAEKAAWDIAEAQHQWRLVAINPSLVLGPAIGGKPTSESFSLIRQMGDGTMRFGAPNAGIGVVDVRDVARAHIAAAFNPDAQGRHILSGHNTSFLEIAQSLQPRFGDRYKLPKRALPKRLLWLLAPLAGFPRAYVERNIDVEWHADNTKSIHALGVNYRPLQQSSEDMFEQMIEAGLLPDR</sequence>
<dbReference type="EMBL" id="BMZE01000001">
    <property type="protein sequence ID" value="GHA18400.1"/>
    <property type="molecule type" value="Genomic_DNA"/>
</dbReference>
<dbReference type="Proteomes" id="UP000646579">
    <property type="component" value="Unassembled WGS sequence"/>
</dbReference>
<evidence type="ECO:0000256" key="1">
    <source>
        <dbReference type="ARBA" id="ARBA00023002"/>
    </source>
</evidence>
<proteinExistence type="predicted"/>
<dbReference type="GO" id="GO:0016616">
    <property type="term" value="F:oxidoreductase activity, acting on the CH-OH group of donors, NAD or NADP as acceptor"/>
    <property type="evidence" value="ECO:0007669"/>
    <property type="project" value="TreeGrafter"/>
</dbReference>
<dbReference type="PANTHER" id="PTHR10366">
    <property type="entry name" value="NAD DEPENDENT EPIMERASE/DEHYDRATASE"/>
    <property type="match status" value="1"/>
</dbReference>